<keyword evidence="2" id="KW-1185">Reference proteome</keyword>
<name>A0ABT1ZSU3_9BURK</name>
<organism evidence="1 2">
    <name type="scientific">Massilia pinisoli</name>
    <dbReference type="NCBI Taxonomy" id="1772194"/>
    <lineage>
        <taxon>Bacteria</taxon>
        <taxon>Pseudomonadati</taxon>
        <taxon>Pseudomonadota</taxon>
        <taxon>Betaproteobacteria</taxon>
        <taxon>Burkholderiales</taxon>
        <taxon>Oxalobacteraceae</taxon>
        <taxon>Telluria group</taxon>
        <taxon>Massilia</taxon>
    </lineage>
</organism>
<reference evidence="1 2" key="1">
    <citation type="submission" date="2022-08" db="EMBL/GenBank/DDBJ databases">
        <title>Reclassification of Massilia species as members of the genera Telluria, Duganella, Pseudoduganella, Mokoshia gen. nov. and Zemynaea gen. nov. using orthogonal and non-orthogonal genome-based approaches.</title>
        <authorList>
            <person name="Bowman J.P."/>
        </authorList>
    </citation>
    <scope>NUCLEOTIDE SEQUENCE [LARGE SCALE GENOMIC DNA]</scope>
    <source>
        <strain evidence="1 2">JCM 31316</strain>
    </source>
</reference>
<dbReference type="Pfam" id="PF14375">
    <property type="entry name" value="Cys_rich_CWC"/>
    <property type="match status" value="1"/>
</dbReference>
<sequence>MSTCARCGATFSCTMVDGNDGAPCWCTRLPSVVALPLAGEAARCWCPACLEQHIAQRAAEAPPTPDA</sequence>
<evidence type="ECO:0000313" key="1">
    <source>
        <dbReference type="EMBL" id="MCS0582946.1"/>
    </source>
</evidence>
<comment type="caution">
    <text evidence="1">The sequence shown here is derived from an EMBL/GenBank/DDBJ whole genome shotgun (WGS) entry which is preliminary data.</text>
</comment>
<dbReference type="RefSeq" id="WP_258817539.1">
    <property type="nucleotide sequence ID" value="NZ_JANUGW010000010.1"/>
</dbReference>
<gene>
    <name evidence="1" type="ORF">NX784_15250</name>
</gene>
<dbReference type="InterPro" id="IPR032720">
    <property type="entry name" value="Cys_rich_CWC"/>
</dbReference>
<dbReference type="EMBL" id="JANUGW010000010">
    <property type="protein sequence ID" value="MCS0582946.1"/>
    <property type="molecule type" value="Genomic_DNA"/>
</dbReference>
<protein>
    <submittedName>
        <fullName evidence="1">Cysteine-rich CWC family protein</fullName>
    </submittedName>
</protein>
<evidence type="ECO:0000313" key="2">
    <source>
        <dbReference type="Proteomes" id="UP001204151"/>
    </source>
</evidence>
<accession>A0ABT1ZSU3</accession>
<proteinExistence type="predicted"/>
<dbReference type="Proteomes" id="UP001204151">
    <property type="component" value="Unassembled WGS sequence"/>
</dbReference>